<dbReference type="PANTHER" id="PTHR46222:SF3">
    <property type="entry name" value="PEPTIDYLPROLYL ISOMERASE"/>
    <property type="match status" value="1"/>
</dbReference>
<dbReference type="PROSITE" id="PS50059">
    <property type="entry name" value="FKBP_PPIASE"/>
    <property type="match status" value="1"/>
</dbReference>
<dbReference type="PROSITE" id="PS50222">
    <property type="entry name" value="EF_HAND_2"/>
    <property type="match status" value="1"/>
</dbReference>
<evidence type="ECO:0000256" key="1">
    <source>
        <dbReference type="ARBA" id="ARBA00000971"/>
    </source>
</evidence>
<feature type="chain" id="PRO_5035251874" description="peptidylprolyl isomerase" evidence="11">
    <location>
        <begin position="18"/>
        <end position="303"/>
    </location>
</feature>
<evidence type="ECO:0000256" key="7">
    <source>
        <dbReference type="ARBA" id="ARBA00023110"/>
    </source>
</evidence>
<evidence type="ECO:0000256" key="6">
    <source>
        <dbReference type="ARBA" id="ARBA00022837"/>
    </source>
</evidence>
<dbReference type="Pfam" id="PF13499">
    <property type="entry name" value="EF-hand_7"/>
    <property type="match status" value="1"/>
</dbReference>
<keyword evidence="7 10" id="KW-0697">Rotamase</keyword>
<dbReference type="InterPro" id="IPR001179">
    <property type="entry name" value="PPIase_FKBP_dom"/>
</dbReference>
<evidence type="ECO:0000313" key="15">
    <source>
        <dbReference type="Proteomes" id="UP000789390"/>
    </source>
</evidence>
<keyword evidence="4" id="KW-0677">Repeat</keyword>
<evidence type="ECO:0000313" key="14">
    <source>
        <dbReference type="EMBL" id="CAH0107472.1"/>
    </source>
</evidence>
<evidence type="ECO:0000256" key="8">
    <source>
        <dbReference type="ARBA" id="ARBA00023180"/>
    </source>
</evidence>
<dbReference type="SUPFAM" id="SSF54534">
    <property type="entry name" value="FKBP-like"/>
    <property type="match status" value="1"/>
</dbReference>
<dbReference type="InterPro" id="IPR002048">
    <property type="entry name" value="EF_hand_dom"/>
</dbReference>
<dbReference type="InterPro" id="IPR011992">
    <property type="entry name" value="EF-hand-dom_pair"/>
</dbReference>
<dbReference type="EMBL" id="CAKKLH010000276">
    <property type="protein sequence ID" value="CAH0107472.1"/>
    <property type="molecule type" value="Genomic_DNA"/>
</dbReference>
<gene>
    <name evidence="14" type="ORF">DGAL_LOCUS10772</name>
</gene>
<sequence>MKFLLISCLFIVASTFADELKVDVISVPDECESKSKNGDILSMHYTGTLLDGTKFDSSLDRNQPFQFQIGAGQVIKGWDQGLLDMCIGEKRKLTIPAELGYGDKGAGNIIPGGATLLFDVELMGINQAPPPQNVFKQIDIDSDNQLSKEEVADYIKKHIPPTDKAEEVAAEEGAPQQQDPLKITEEIFQHEDHDRDGYISLLYLSRCDSRIEANYLKEVRGFFDRQINKLKGDGAFITDKIGDEHDRLVEQIFESEDKNKDAIDVNLVEEATIAIKTFHLIYSYVQQLEMQLNWFLFCILTKI</sequence>
<evidence type="ECO:0000256" key="11">
    <source>
        <dbReference type="SAM" id="SignalP"/>
    </source>
</evidence>
<keyword evidence="9 10" id="KW-0413">Isomerase</keyword>
<dbReference type="GO" id="GO:0003755">
    <property type="term" value="F:peptidyl-prolyl cis-trans isomerase activity"/>
    <property type="evidence" value="ECO:0007669"/>
    <property type="project" value="UniProtKB-KW"/>
</dbReference>
<dbReference type="GO" id="GO:0005509">
    <property type="term" value="F:calcium ion binding"/>
    <property type="evidence" value="ECO:0007669"/>
    <property type="project" value="InterPro"/>
</dbReference>
<dbReference type="PROSITE" id="PS00018">
    <property type="entry name" value="EF_HAND_1"/>
    <property type="match status" value="1"/>
</dbReference>
<feature type="domain" description="EF-hand" evidence="13">
    <location>
        <begin position="132"/>
        <end position="161"/>
    </location>
</feature>
<dbReference type="EC" id="5.2.1.8" evidence="2 10"/>
<comment type="caution">
    <text evidence="14">The sequence shown here is derived from an EMBL/GenBank/DDBJ whole genome shotgun (WGS) entry which is preliminary data.</text>
</comment>
<dbReference type="InterPro" id="IPR018247">
    <property type="entry name" value="EF_Hand_1_Ca_BS"/>
</dbReference>
<dbReference type="SUPFAM" id="SSF47473">
    <property type="entry name" value="EF-hand"/>
    <property type="match status" value="1"/>
</dbReference>
<evidence type="ECO:0000259" key="13">
    <source>
        <dbReference type="PROSITE" id="PS50222"/>
    </source>
</evidence>
<dbReference type="Gene3D" id="1.10.238.10">
    <property type="entry name" value="EF-hand"/>
    <property type="match status" value="1"/>
</dbReference>
<evidence type="ECO:0000256" key="9">
    <source>
        <dbReference type="ARBA" id="ARBA00023235"/>
    </source>
</evidence>
<keyword evidence="15" id="KW-1185">Reference proteome</keyword>
<feature type="domain" description="PPIase FKBP-type" evidence="12">
    <location>
        <begin position="38"/>
        <end position="126"/>
    </location>
</feature>
<proteinExistence type="predicted"/>
<evidence type="ECO:0000256" key="4">
    <source>
        <dbReference type="ARBA" id="ARBA00022737"/>
    </source>
</evidence>
<dbReference type="Gene3D" id="3.10.50.40">
    <property type="match status" value="1"/>
</dbReference>
<dbReference type="FunFam" id="3.10.50.40:FF:000006">
    <property type="entry name" value="Peptidyl-prolyl cis-trans isomerase"/>
    <property type="match status" value="1"/>
</dbReference>
<evidence type="ECO:0000256" key="2">
    <source>
        <dbReference type="ARBA" id="ARBA00013194"/>
    </source>
</evidence>
<dbReference type="AlphaFoldDB" id="A0A8J2RX36"/>
<dbReference type="OrthoDB" id="1902587at2759"/>
<keyword evidence="8" id="KW-0325">Glycoprotein</keyword>
<keyword evidence="3 11" id="KW-0732">Signal</keyword>
<reference evidence="14" key="1">
    <citation type="submission" date="2021-11" db="EMBL/GenBank/DDBJ databases">
        <authorList>
            <person name="Schell T."/>
        </authorList>
    </citation>
    <scope>NUCLEOTIDE SEQUENCE</scope>
    <source>
        <strain evidence="14">M5</strain>
    </source>
</reference>
<dbReference type="InterPro" id="IPR046357">
    <property type="entry name" value="PPIase_dom_sf"/>
</dbReference>
<protein>
    <recommendedName>
        <fullName evidence="2 10">peptidylprolyl isomerase</fullName>
        <ecNumber evidence="2 10">5.2.1.8</ecNumber>
    </recommendedName>
</protein>
<keyword evidence="5" id="KW-0256">Endoplasmic reticulum</keyword>
<keyword evidence="6" id="KW-0106">Calcium</keyword>
<evidence type="ECO:0000256" key="5">
    <source>
        <dbReference type="ARBA" id="ARBA00022824"/>
    </source>
</evidence>
<dbReference type="GO" id="GO:0005783">
    <property type="term" value="C:endoplasmic reticulum"/>
    <property type="evidence" value="ECO:0007669"/>
    <property type="project" value="UniProtKB-ARBA"/>
</dbReference>
<name>A0A8J2RX36_9CRUS</name>
<comment type="catalytic activity">
    <reaction evidence="1 10">
        <text>[protein]-peptidylproline (omega=180) = [protein]-peptidylproline (omega=0)</text>
        <dbReference type="Rhea" id="RHEA:16237"/>
        <dbReference type="Rhea" id="RHEA-COMP:10747"/>
        <dbReference type="Rhea" id="RHEA-COMP:10748"/>
        <dbReference type="ChEBI" id="CHEBI:83833"/>
        <dbReference type="ChEBI" id="CHEBI:83834"/>
        <dbReference type="EC" id="5.2.1.8"/>
    </reaction>
</comment>
<dbReference type="Pfam" id="PF00254">
    <property type="entry name" value="FKBP_C"/>
    <property type="match status" value="1"/>
</dbReference>
<feature type="signal peptide" evidence="11">
    <location>
        <begin position="1"/>
        <end position="17"/>
    </location>
</feature>
<dbReference type="InterPro" id="IPR052273">
    <property type="entry name" value="PPIase_FKBP"/>
</dbReference>
<dbReference type="Proteomes" id="UP000789390">
    <property type="component" value="Unassembled WGS sequence"/>
</dbReference>
<evidence type="ECO:0000256" key="10">
    <source>
        <dbReference type="PROSITE-ProRule" id="PRU00277"/>
    </source>
</evidence>
<dbReference type="PANTHER" id="PTHR46222">
    <property type="entry name" value="PEPTIDYL-PROLYL CIS-TRANS ISOMERASE FKBP7/14"/>
    <property type="match status" value="1"/>
</dbReference>
<accession>A0A8J2RX36</accession>
<organism evidence="14 15">
    <name type="scientific">Daphnia galeata</name>
    <dbReference type="NCBI Taxonomy" id="27404"/>
    <lineage>
        <taxon>Eukaryota</taxon>
        <taxon>Metazoa</taxon>
        <taxon>Ecdysozoa</taxon>
        <taxon>Arthropoda</taxon>
        <taxon>Crustacea</taxon>
        <taxon>Branchiopoda</taxon>
        <taxon>Diplostraca</taxon>
        <taxon>Cladocera</taxon>
        <taxon>Anomopoda</taxon>
        <taxon>Daphniidae</taxon>
        <taxon>Daphnia</taxon>
    </lineage>
</organism>
<evidence type="ECO:0000256" key="3">
    <source>
        <dbReference type="ARBA" id="ARBA00022729"/>
    </source>
</evidence>
<evidence type="ECO:0000259" key="12">
    <source>
        <dbReference type="PROSITE" id="PS50059"/>
    </source>
</evidence>